<dbReference type="EMBL" id="CM042039">
    <property type="protein sequence ID" value="KAI3724910.1"/>
    <property type="molecule type" value="Genomic_DNA"/>
</dbReference>
<gene>
    <name evidence="1" type="ORF">L1987_64678</name>
</gene>
<keyword evidence="2" id="KW-1185">Reference proteome</keyword>
<organism evidence="1 2">
    <name type="scientific">Smallanthus sonchifolius</name>
    <dbReference type="NCBI Taxonomy" id="185202"/>
    <lineage>
        <taxon>Eukaryota</taxon>
        <taxon>Viridiplantae</taxon>
        <taxon>Streptophyta</taxon>
        <taxon>Embryophyta</taxon>
        <taxon>Tracheophyta</taxon>
        <taxon>Spermatophyta</taxon>
        <taxon>Magnoliopsida</taxon>
        <taxon>eudicotyledons</taxon>
        <taxon>Gunneridae</taxon>
        <taxon>Pentapetalae</taxon>
        <taxon>asterids</taxon>
        <taxon>campanulids</taxon>
        <taxon>Asterales</taxon>
        <taxon>Asteraceae</taxon>
        <taxon>Asteroideae</taxon>
        <taxon>Heliantheae alliance</taxon>
        <taxon>Millerieae</taxon>
        <taxon>Smallanthus</taxon>
    </lineage>
</organism>
<reference evidence="2" key="1">
    <citation type="journal article" date="2022" name="Mol. Ecol. Resour.">
        <title>The genomes of chicory, endive, great burdock and yacon provide insights into Asteraceae palaeo-polyploidization history and plant inulin production.</title>
        <authorList>
            <person name="Fan W."/>
            <person name="Wang S."/>
            <person name="Wang H."/>
            <person name="Wang A."/>
            <person name="Jiang F."/>
            <person name="Liu H."/>
            <person name="Zhao H."/>
            <person name="Xu D."/>
            <person name="Zhang Y."/>
        </authorList>
    </citation>
    <scope>NUCLEOTIDE SEQUENCE [LARGE SCALE GENOMIC DNA]</scope>
    <source>
        <strain evidence="2">cv. Yunnan</strain>
    </source>
</reference>
<comment type="caution">
    <text evidence="1">The sequence shown here is derived from an EMBL/GenBank/DDBJ whole genome shotgun (WGS) entry which is preliminary data.</text>
</comment>
<name>A0ACB9BSD3_9ASTR</name>
<dbReference type="Proteomes" id="UP001056120">
    <property type="component" value="Linkage Group LG22"/>
</dbReference>
<evidence type="ECO:0000313" key="2">
    <source>
        <dbReference type="Proteomes" id="UP001056120"/>
    </source>
</evidence>
<proteinExistence type="predicted"/>
<evidence type="ECO:0000313" key="1">
    <source>
        <dbReference type="EMBL" id="KAI3724910.1"/>
    </source>
</evidence>
<protein>
    <submittedName>
        <fullName evidence="1">Uncharacterized protein</fullName>
    </submittedName>
</protein>
<reference evidence="1 2" key="2">
    <citation type="journal article" date="2022" name="Mol. Ecol. Resour.">
        <title>The genomes of chicory, endive, great burdock and yacon provide insights into Asteraceae paleo-polyploidization history and plant inulin production.</title>
        <authorList>
            <person name="Fan W."/>
            <person name="Wang S."/>
            <person name="Wang H."/>
            <person name="Wang A."/>
            <person name="Jiang F."/>
            <person name="Liu H."/>
            <person name="Zhao H."/>
            <person name="Xu D."/>
            <person name="Zhang Y."/>
        </authorList>
    </citation>
    <scope>NUCLEOTIDE SEQUENCE [LARGE SCALE GENOMIC DNA]</scope>
    <source>
        <strain evidence="2">cv. Yunnan</strain>
        <tissue evidence="1">Leaves</tissue>
    </source>
</reference>
<accession>A0ACB9BSD3</accession>
<sequence length="123" mass="13929">MHWNRRPIDLHFMICNTLDLSNSISRIVDPYLRGKISPECFKRVVETAVKCLADEGVYRPSMRDVLRDLEYALELQESPPKGTSKDFAEDLIDSTRTELPTSVGSLSLMSEGSHGFEPNDVKN</sequence>